<dbReference type="EMBL" id="FOLQ01000007">
    <property type="protein sequence ID" value="SFD83294.1"/>
    <property type="molecule type" value="Genomic_DNA"/>
</dbReference>
<gene>
    <name evidence="1" type="ORF">SAMN05216167_107222</name>
</gene>
<dbReference type="STRING" id="662367.SAMN05216167_107222"/>
<keyword evidence="2" id="KW-1185">Reference proteome</keyword>
<dbReference type="Proteomes" id="UP000198598">
    <property type="component" value="Unassembled WGS sequence"/>
</dbReference>
<dbReference type="RefSeq" id="WP_093829171.1">
    <property type="nucleotide sequence ID" value="NZ_FOLQ01000007.1"/>
</dbReference>
<evidence type="ECO:0000313" key="1">
    <source>
        <dbReference type="EMBL" id="SFD83294.1"/>
    </source>
</evidence>
<dbReference type="AlphaFoldDB" id="A0A1I1VK71"/>
<dbReference type="OrthoDB" id="680635at2"/>
<protein>
    <submittedName>
        <fullName evidence="1">Uncharacterized protein</fullName>
    </submittedName>
</protein>
<accession>A0A1I1VK71</accession>
<name>A0A1I1VK71_9BACT</name>
<organism evidence="1 2">
    <name type="scientific">Spirosoma endophyticum</name>
    <dbReference type="NCBI Taxonomy" id="662367"/>
    <lineage>
        <taxon>Bacteria</taxon>
        <taxon>Pseudomonadati</taxon>
        <taxon>Bacteroidota</taxon>
        <taxon>Cytophagia</taxon>
        <taxon>Cytophagales</taxon>
        <taxon>Cytophagaceae</taxon>
        <taxon>Spirosoma</taxon>
    </lineage>
</organism>
<sequence length="176" mass="20646">MKILIIILLLFSLGVPFWGTYTILQAQKKEVKEEVTEQLSKGIDTNELVLLKFSVSASKKQLHWEHDWEFEYKGQMYDLIETTVKGDSIWYKCLWDKEETRLNRQLEKLMTWVVGSTAETGGSDEQFIFLKPLYYQELTHWQARSACLYMAHVRYDFTNLPLIRIALAPPLLPPEV</sequence>
<proteinExistence type="predicted"/>
<reference evidence="1 2" key="1">
    <citation type="submission" date="2016-10" db="EMBL/GenBank/DDBJ databases">
        <authorList>
            <person name="de Groot N.N."/>
        </authorList>
    </citation>
    <scope>NUCLEOTIDE SEQUENCE [LARGE SCALE GENOMIC DNA]</scope>
    <source>
        <strain evidence="1 2">DSM 26130</strain>
    </source>
</reference>
<evidence type="ECO:0000313" key="2">
    <source>
        <dbReference type="Proteomes" id="UP000198598"/>
    </source>
</evidence>